<protein>
    <submittedName>
        <fullName evidence="1">Putative DNA-binding protein</fullName>
    </submittedName>
</protein>
<dbReference type="InterPro" id="IPR024747">
    <property type="entry name" value="Pyridox_Oxase-rel"/>
</dbReference>
<dbReference type="GO" id="GO:0003677">
    <property type="term" value="F:DNA binding"/>
    <property type="evidence" value="ECO:0007669"/>
    <property type="project" value="UniProtKB-KW"/>
</dbReference>
<name>A0A0A1DRD2_NOCSI</name>
<keyword evidence="1" id="KW-0238">DNA-binding</keyword>
<proteinExistence type="predicted"/>
<dbReference type="Proteomes" id="UP000030300">
    <property type="component" value="Chromosome"/>
</dbReference>
<accession>A0A0A1DRD2</accession>
<sequence length="96" mass="10477">MPVNFAVDDGAVVLRTSPYSQLAREGTDREVGFEVDLVDVEAHSGWSVLVQGRCTRDRHASDAPTPWVTGPRTLGLRIEARAVSGRRLSPPHAERA</sequence>
<dbReference type="KEGG" id="psim:KR76_16200"/>
<keyword evidence="2" id="KW-1185">Reference proteome</keyword>
<dbReference type="Gene3D" id="2.30.110.10">
    <property type="entry name" value="Electron Transport, Fmn-binding Protein, Chain A"/>
    <property type="match status" value="1"/>
</dbReference>
<dbReference type="SUPFAM" id="SSF50475">
    <property type="entry name" value="FMN-binding split barrel"/>
    <property type="match status" value="1"/>
</dbReference>
<gene>
    <name evidence="1" type="ORF">KR76_16200</name>
</gene>
<dbReference type="STRING" id="2045.KR76_16200"/>
<reference evidence="1 2" key="1">
    <citation type="journal article" date="2015" name="Genome Announc.">
        <title>Complete Genome Sequence of Steroid-Transforming Nocardioides simplex VKM Ac-2033D.</title>
        <authorList>
            <person name="Shtratnikova V.Y."/>
            <person name="Schelkunov M.I."/>
            <person name="Pekov Y.A."/>
            <person name="Fokina V.V."/>
            <person name="Logacheva M.D."/>
            <person name="Sokolov S.L."/>
            <person name="Bragin E.Y."/>
            <person name="Ashapkin V.V."/>
            <person name="Donova M.V."/>
        </authorList>
    </citation>
    <scope>NUCLEOTIDE SEQUENCE [LARGE SCALE GENOMIC DNA]</scope>
    <source>
        <strain evidence="1 2">VKM Ac-2033D</strain>
    </source>
</reference>
<dbReference type="AlphaFoldDB" id="A0A0A1DRD2"/>
<dbReference type="InterPro" id="IPR012349">
    <property type="entry name" value="Split_barrel_FMN-bd"/>
</dbReference>
<organism evidence="1 2">
    <name type="scientific">Nocardioides simplex</name>
    <name type="common">Arthrobacter simplex</name>
    <dbReference type="NCBI Taxonomy" id="2045"/>
    <lineage>
        <taxon>Bacteria</taxon>
        <taxon>Bacillati</taxon>
        <taxon>Actinomycetota</taxon>
        <taxon>Actinomycetes</taxon>
        <taxon>Propionibacteriales</taxon>
        <taxon>Nocardioidaceae</taxon>
        <taxon>Pimelobacter</taxon>
    </lineage>
</organism>
<evidence type="ECO:0000313" key="2">
    <source>
        <dbReference type="Proteomes" id="UP000030300"/>
    </source>
</evidence>
<evidence type="ECO:0000313" key="1">
    <source>
        <dbReference type="EMBL" id="AIY19971.2"/>
    </source>
</evidence>
<dbReference type="HOGENOM" id="CLU_127487_1_1_11"/>
<dbReference type="EMBL" id="CP009896">
    <property type="protein sequence ID" value="AIY19971.2"/>
    <property type="molecule type" value="Genomic_DNA"/>
</dbReference>
<dbReference type="eggNOG" id="COG3467">
    <property type="taxonomic scope" value="Bacteria"/>
</dbReference>
<dbReference type="Pfam" id="PF12900">
    <property type="entry name" value="Pyridox_ox_2"/>
    <property type="match status" value="1"/>
</dbReference>